<evidence type="ECO:0000256" key="6">
    <source>
        <dbReference type="ARBA" id="ARBA00022908"/>
    </source>
</evidence>
<evidence type="ECO:0000256" key="1">
    <source>
        <dbReference type="ARBA" id="ARBA00022722"/>
    </source>
</evidence>
<evidence type="ECO:0000256" key="10">
    <source>
        <dbReference type="ARBA" id="ARBA00023268"/>
    </source>
</evidence>
<gene>
    <name evidence="13" type="ORF">PF011_g19255</name>
</gene>
<dbReference type="GO" id="GO:0016787">
    <property type="term" value="F:hydrolase activity"/>
    <property type="evidence" value="ECO:0007669"/>
    <property type="project" value="UniProtKB-KW"/>
</dbReference>
<evidence type="ECO:0000256" key="3">
    <source>
        <dbReference type="ARBA" id="ARBA00022759"/>
    </source>
</evidence>
<dbReference type="SUPFAM" id="SSF53098">
    <property type="entry name" value="Ribonuclease H-like"/>
    <property type="match status" value="1"/>
</dbReference>
<dbReference type="InterPro" id="IPR057670">
    <property type="entry name" value="SH3_retrovirus"/>
</dbReference>
<dbReference type="PROSITE" id="PS50994">
    <property type="entry name" value="INTEGRASE"/>
    <property type="match status" value="1"/>
</dbReference>
<name>A0A6A3J4A8_9STRA</name>
<dbReference type="GO" id="GO:0004519">
    <property type="term" value="F:endonuclease activity"/>
    <property type="evidence" value="ECO:0007669"/>
    <property type="project" value="UniProtKB-KW"/>
</dbReference>
<evidence type="ECO:0000256" key="7">
    <source>
        <dbReference type="ARBA" id="ARBA00022918"/>
    </source>
</evidence>
<dbReference type="InterPro" id="IPR039537">
    <property type="entry name" value="Retrotran_Ty1/copia-like"/>
</dbReference>
<keyword evidence="6" id="KW-0229">DNA integration</keyword>
<dbReference type="GO" id="GO:0003964">
    <property type="term" value="F:RNA-directed DNA polymerase activity"/>
    <property type="evidence" value="ECO:0007669"/>
    <property type="project" value="UniProtKB-KW"/>
</dbReference>
<protein>
    <recommendedName>
        <fullName evidence="12">Integrase catalytic domain-containing protein</fullName>
    </recommendedName>
</protein>
<evidence type="ECO:0000256" key="8">
    <source>
        <dbReference type="ARBA" id="ARBA00022932"/>
    </source>
</evidence>
<keyword evidence="8" id="KW-0808">Transferase</keyword>
<accession>A0A6A3J4A8</accession>
<dbReference type="InterPro" id="IPR001584">
    <property type="entry name" value="Integrase_cat-core"/>
</dbReference>
<dbReference type="GO" id="GO:0003676">
    <property type="term" value="F:nucleic acid binding"/>
    <property type="evidence" value="ECO:0007669"/>
    <property type="project" value="InterPro"/>
</dbReference>
<dbReference type="GO" id="GO:0015074">
    <property type="term" value="P:DNA integration"/>
    <property type="evidence" value="ECO:0007669"/>
    <property type="project" value="UniProtKB-KW"/>
</dbReference>
<keyword evidence="10" id="KW-0511">Multifunctional enzyme</keyword>
<keyword evidence="5" id="KW-0460">Magnesium</keyword>
<feature type="region of interest" description="Disordered" evidence="11">
    <location>
        <begin position="352"/>
        <end position="386"/>
    </location>
</feature>
<evidence type="ECO:0000256" key="11">
    <source>
        <dbReference type="SAM" id="MobiDB-lite"/>
    </source>
</evidence>
<keyword evidence="1" id="KW-0540">Nuclease</keyword>
<dbReference type="PANTHER" id="PTHR42648:SF11">
    <property type="entry name" value="TRANSPOSON TY4-P GAG-POL POLYPROTEIN"/>
    <property type="match status" value="1"/>
</dbReference>
<dbReference type="Gene3D" id="3.30.420.10">
    <property type="entry name" value="Ribonuclease H-like superfamily/Ribonuclease H"/>
    <property type="match status" value="1"/>
</dbReference>
<evidence type="ECO:0000256" key="9">
    <source>
        <dbReference type="ARBA" id="ARBA00023172"/>
    </source>
</evidence>
<feature type="domain" description="Integrase catalytic" evidence="12">
    <location>
        <begin position="76"/>
        <end position="240"/>
    </location>
</feature>
<comment type="caution">
    <text evidence="13">The sequence shown here is derived from an EMBL/GenBank/DDBJ whole genome shotgun (WGS) entry which is preliminary data.</text>
</comment>
<proteinExistence type="predicted"/>
<keyword evidence="8" id="KW-0548">Nucleotidyltransferase</keyword>
<keyword evidence="9" id="KW-0233">DNA recombination</keyword>
<evidence type="ECO:0000313" key="13">
    <source>
        <dbReference type="EMBL" id="KAE8988218.1"/>
    </source>
</evidence>
<dbReference type="Proteomes" id="UP000460718">
    <property type="component" value="Unassembled WGS sequence"/>
</dbReference>
<keyword evidence="8" id="KW-0239">DNA-directed DNA polymerase</keyword>
<dbReference type="EMBL" id="QXFW01001617">
    <property type="protein sequence ID" value="KAE8988218.1"/>
    <property type="molecule type" value="Genomic_DNA"/>
</dbReference>
<dbReference type="GO" id="GO:0003887">
    <property type="term" value="F:DNA-directed DNA polymerase activity"/>
    <property type="evidence" value="ECO:0007669"/>
    <property type="project" value="UniProtKB-KW"/>
</dbReference>
<keyword evidence="2" id="KW-0479">Metal-binding</keyword>
<evidence type="ECO:0000256" key="5">
    <source>
        <dbReference type="ARBA" id="ARBA00022842"/>
    </source>
</evidence>
<keyword evidence="3" id="KW-0255">Endonuclease</keyword>
<feature type="compositionally biased region" description="Low complexity" evidence="11">
    <location>
        <begin position="442"/>
        <end position="480"/>
    </location>
</feature>
<evidence type="ECO:0000259" key="12">
    <source>
        <dbReference type="PROSITE" id="PS50994"/>
    </source>
</evidence>
<evidence type="ECO:0000313" key="14">
    <source>
        <dbReference type="Proteomes" id="UP000460718"/>
    </source>
</evidence>
<dbReference type="AlphaFoldDB" id="A0A6A3J4A8"/>
<dbReference type="GO" id="GO:0006310">
    <property type="term" value="P:DNA recombination"/>
    <property type="evidence" value="ECO:0007669"/>
    <property type="project" value="UniProtKB-KW"/>
</dbReference>
<dbReference type="InterPro" id="IPR036397">
    <property type="entry name" value="RNaseH_sf"/>
</dbReference>
<keyword evidence="4" id="KW-0378">Hydrolase</keyword>
<dbReference type="PANTHER" id="PTHR42648">
    <property type="entry name" value="TRANSPOSASE, PUTATIVE-RELATED"/>
    <property type="match status" value="1"/>
</dbReference>
<dbReference type="Pfam" id="PF25597">
    <property type="entry name" value="SH3_retrovirus"/>
    <property type="match status" value="1"/>
</dbReference>
<evidence type="ECO:0000256" key="4">
    <source>
        <dbReference type="ARBA" id="ARBA00022801"/>
    </source>
</evidence>
<sequence>MMVARTVETLEDNLVMKWHLKLVHLNADAIKKMVQDGLADGMDGITMDGFKKTPLKCMACEETKAKRMAFQHQIGKRAEECGTRLMSDVGYVCIQTTARAKYFQLIQDEASCYKWVYLLNKKSEAADNVMTLILQLEKDYPVKIFSCDQGGELMNYRLATFFREHGIRLLTTDAYTPEENCLVEKLNRKLLSKVRAVREAANLPACLWGEILSYVVHIDNMSATKALKDMTPFEKLTKPQARCKKLEGLRVCGVLSCSEGEAGNKLDTRARPALFLDLAESTLGYRLLDLKTGEVLQRRSVSFREDVAVGDDYVKRLIAKQYYGKQTVIPTEIPFVLMPVTRVAIVDGHSESSVVLPGGKSAEEEEEKRPTQVAQSGESDSSSDESDWEYLGAIDEVDDSHGNDGNHGGACGATGRRTNAAATAGAGANGDLQGARASGSAATSAAGAGTSGSSTASTAGASADGGSASGTTQSGGSARAKTTRTSTNAVSQAMAAAPRRSGRRRRSNSKYDSSTWVMALTLMQCMLIGAVNNILNPMARRVALASEHAEGWRHAMNKENTALMMNGTWELKFGLDYLETYSPVVRIESVGLIMLIAMSLGLECKHIDFVTAFLNGELVDVVIYMKQPESYEDGTDRVCRLRKGLYGLKQASKIWNDTLHKVVLE</sequence>
<dbReference type="InterPro" id="IPR013103">
    <property type="entry name" value="RVT_2"/>
</dbReference>
<reference evidence="13 14" key="1">
    <citation type="submission" date="2018-09" db="EMBL/GenBank/DDBJ databases">
        <title>Genomic investigation of the strawberry pathogen Phytophthora fragariae indicates pathogenicity is determined by transcriptional variation in three key races.</title>
        <authorList>
            <person name="Adams T.M."/>
            <person name="Armitage A.D."/>
            <person name="Sobczyk M.K."/>
            <person name="Bates H.J."/>
            <person name="Dunwell J.M."/>
            <person name="Nellist C.F."/>
            <person name="Harrison R.J."/>
        </authorList>
    </citation>
    <scope>NUCLEOTIDE SEQUENCE [LARGE SCALE GENOMIC DNA]</scope>
    <source>
        <strain evidence="13 14">SCRP245</strain>
    </source>
</reference>
<keyword evidence="7" id="KW-0695">RNA-directed DNA polymerase</keyword>
<dbReference type="InterPro" id="IPR012337">
    <property type="entry name" value="RNaseH-like_sf"/>
</dbReference>
<feature type="region of interest" description="Disordered" evidence="11">
    <location>
        <begin position="442"/>
        <end position="509"/>
    </location>
</feature>
<evidence type="ECO:0000256" key="2">
    <source>
        <dbReference type="ARBA" id="ARBA00022723"/>
    </source>
</evidence>
<dbReference type="GO" id="GO:0046872">
    <property type="term" value="F:metal ion binding"/>
    <property type="evidence" value="ECO:0007669"/>
    <property type="project" value="UniProtKB-KW"/>
</dbReference>
<dbReference type="Pfam" id="PF07727">
    <property type="entry name" value="RVT_2"/>
    <property type="match status" value="1"/>
</dbReference>
<organism evidence="13 14">
    <name type="scientific">Phytophthora fragariae</name>
    <dbReference type="NCBI Taxonomy" id="53985"/>
    <lineage>
        <taxon>Eukaryota</taxon>
        <taxon>Sar</taxon>
        <taxon>Stramenopiles</taxon>
        <taxon>Oomycota</taxon>
        <taxon>Peronosporomycetes</taxon>
        <taxon>Peronosporales</taxon>
        <taxon>Peronosporaceae</taxon>
        <taxon>Phytophthora</taxon>
    </lineage>
</organism>